<evidence type="ECO:0000256" key="4">
    <source>
        <dbReference type="ARBA" id="ARBA00022989"/>
    </source>
</evidence>
<evidence type="ECO:0000256" key="6">
    <source>
        <dbReference type="SAM" id="Phobius"/>
    </source>
</evidence>
<evidence type="ECO:0000256" key="1">
    <source>
        <dbReference type="ARBA" id="ARBA00004651"/>
    </source>
</evidence>
<keyword evidence="4 6" id="KW-1133">Transmembrane helix</keyword>
<evidence type="ECO:0000313" key="7">
    <source>
        <dbReference type="EMBL" id="EPR34059.1"/>
    </source>
</evidence>
<organism evidence="7 8">
    <name type="scientific">Desulfococcus multivorans DSM 2059</name>
    <dbReference type="NCBI Taxonomy" id="1121405"/>
    <lineage>
        <taxon>Bacteria</taxon>
        <taxon>Pseudomonadati</taxon>
        <taxon>Thermodesulfobacteriota</taxon>
        <taxon>Desulfobacteria</taxon>
        <taxon>Desulfobacterales</taxon>
        <taxon>Desulfococcaceae</taxon>
        <taxon>Desulfococcus</taxon>
    </lineage>
</organism>
<protein>
    <submittedName>
        <fullName evidence="7">Lysine exporter protein (LYSE/YGGA)</fullName>
    </submittedName>
</protein>
<evidence type="ECO:0000256" key="2">
    <source>
        <dbReference type="ARBA" id="ARBA00022475"/>
    </source>
</evidence>
<dbReference type="PANTHER" id="PTHR30086:SF20">
    <property type="entry name" value="ARGININE EXPORTER PROTEIN ARGO-RELATED"/>
    <property type="match status" value="1"/>
</dbReference>
<feature type="transmembrane region" description="Helical" evidence="6">
    <location>
        <begin position="145"/>
        <end position="169"/>
    </location>
</feature>
<dbReference type="eggNOG" id="COG1280">
    <property type="taxonomic scope" value="Bacteria"/>
</dbReference>
<dbReference type="STRING" id="897.B2D07_10640"/>
<dbReference type="RefSeq" id="WP_020878601.1">
    <property type="nucleotide sequence ID" value="NZ_ATHJ01000123.1"/>
</dbReference>
<dbReference type="AlphaFoldDB" id="S7UJS2"/>
<dbReference type="OrthoDB" id="14103at2"/>
<evidence type="ECO:0000256" key="3">
    <source>
        <dbReference type="ARBA" id="ARBA00022692"/>
    </source>
</evidence>
<dbReference type="GO" id="GO:0005886">
    <property type="term" value="C:plasma membrane"/>
    <property type="evidence" value="ECO:0007669"/>
    <property type="project" value="UniProtKB-SubCell"/>
</dbReference>
<keyword evidence="2" id="KW-1003">Cell membrane</keyword>
<gene>
    <name evidence="7" type="ORF">dsmv_3468</name>
</gene>
<keyword evidence="3 6" id="KW-0812">Transmembrane</keyword>
<proteinExistence type="predicted"/>
<name>S7UJS2_DESML</name>
<feature type="transmembrane region" description="Helical" evidence="6">
    <location>
        <begin position="181"/>
        <end position="200"/>
    </location>
</feature>
<dbReference type="InterPro" id="IPR001123">
    <property type="entry name" value="LeuE-type"/>
</dbReference>
<keyword evidence="5 6" id="KW-0472">Membrane</keyword>
<reference evidence="7 8" key="1">
    <citation type="journal article" date="2013" name="Genome Announc.">
        <title>Draft genome sequences for three mercury-methylating, sulfate-reducing bacteria.</title>
        <authorList>
            <person name="Brown S.D."/>
            <person name="Hurt R.A.Jr."/>
            <person name="Gilmour C.C."/>
            <person name="Elias D.A."/>
        </authorList>
    </citation>
    <scope>NUCLEOTIDE SEQUENCE [LARGE SCALE GENOMIC DNA]</scope>
    <source>
        <strain evidence="7 8">DSM 2059</strain>
    </source>
</reference>
<comment type="caution">
    <text evidence="7">The sequence shown here is derived from an EMBL/GenBank/DDBJ whole genome shotgun (WGS) entry which is preliminary data.</text>
</comment>
<feature type="transmembrane region" description="Helical" evidence="6">
    <location>
        <begin position="71"/>
        <end position="90"/>
    </location>
</feature>
<dbReference type="GO" id="GO:0015171">
    <property type="term" value="F:amino acid transmembrane transporter activity"/>
    <property type="evidence" value="ECO:0007669"/>
    <property type="project" value="TreeGrafter"/>
</dbReference>
<evidence type="ECO:0000313" key="8">
    <source>
        <dbReference type="Proteomes" id="UP000014977"/>
    </source>
</evidence>
<accession>S7UJS2</accession>
<dbReference type="Pfam" id="PF01810">
    <property type="entry name" value="LysE"/>
    <property type="match status" value="1"/>
</dbReference>
<dbReference type="PANTHER" id="PTHR30086">
    <property type="entry name" value="ARGININE EXPORTER PROTEIN ARGO"/>
    <property type="match status" value="1"/>
</dbReference>
<dbReference type="PATRIC" id="fig|1121405.3.peg.4014"/>
<sequence>MLITFTGAMASAALLGLSAGLSPGPLLTLVITETLRKDSREGIKVALSPLLTDVPIIVVTVLVLSRLTDHMRLIGVISLLGGFFTAYLGYESLMFKGADPAVQAAVPSRSLRRGVVANLLNPSPYLFWLSIGAPLILDTWRVAPAAAVAFLLVFYGLLVGAKIFIAVAVGKSRHFLNSGHYVLAIRCLGLALLIFAGYFFRNAWAQLAGA</sequence>
<comment type="subcellular location">
    <subcellularLocation>
        <location evidence="1">Cell membrane</location>
        <topology evidence="1">Multi-pass membrane protein</topology>
    </subcellularLocation>
</comment>
<dbReference type="EMBL" id="ATHJ01000123">
    <property type="protein sequence ID" value="EPR34059.1"/>
    <property type="molecule type" value="Genomic_DNA"/>
</dbReference>
<feature type="transmembrane region" description="Helical" evidence="6">
    <location>
        <begin position="43"/>
        <end position="64"/>
    </location>
</feature>
<evidence type="ECO:0000256" key="5">
    <source>
        <dbReference type="ARBA" id="ARBA00023136"/>
    </source>
</evidence>
<dbReference type="Proteomes" id="UP000014977">
    <property type="component" value="Unassembled WGS sequence"/>
</dbReference>
<keyword evidence="8" id="KW-1185">Reference proteome</keyword>